<dbReference type="InterPro" id="IPR019786">
    <property type="entry name" value="Zinc_finger_PHD-type_CS"/>
</dbReference>
<dbReference type="PANTHER" id="PTHR46174:SF1">
    <property type="entry name" value="CXXC-TYPE ZINC FINGER PROTEIN 1"/>
    <property type="match status" value="1"/>
</dbReference>
<dbReference type="Gene3D" id="3.30.40.10">
    <property type="entry name" value="Zinc/RING finger domain, C3HC4 (zinc finger)"/>
    <property type="match status" value="1"/>
</dbReference>
<proteinExistence type="predicted"/>
<dbReference type="PANTHER" id="PTHR46174">
    <property type="entry name" value="CXXC-TYPE ZINC FINGER PROTEIN 1"/>
    <property type="match status" value="1"/>
</dbReference>
<dbReference type="Pfam" id="PF00628">
    <property type="entry name" value="PHD"/>
    <property type="match status" value="1"/>
</dbReference>
<evidence type="ECO:0000256" key="7">
    <source>
        <dbReference type="SAM" id="MobiDB-lite"/>
    </source>
</evidence>
<keyword evidence="2" id="KW-0479">Metal-binding</keyword>
<accession>A0AAE1H7R2</accession>
<evidence type="ECO:0000256" key="5">
    <source>
        <dbReference type="ARBA" id="ARBA00023242"/>
    </source>
</evidence>
<evidence type="ECO:0000256" key="3">
    <source>
        <dbReference type="ARBA" id="ARBA00022771"/>
    </source>
</evidence>
<evidence type="ECO:0000259" key="8">
    <source>
        <dbReference type="PROSITE" id="PS50016"/>
    </source>
</evidence>
<dbReference type="InterPro" id="IPR019787">
    <property type="entry name" value="Znf_PHD-finger"/>
</dbReference>
<feature type="region of interest" description="Disordered" evidence="7">
    <location>
        <begin position="207"/>
        <end position="234"/>
    </location>
</feature>
<feature type="compositionally biased region" description="Basic and acidic residues" evidence="7">
    <location>
        <begin position="218"/>
        <end position="234"/>
    </location>
</feature>
<feature type="domain" description="PHD-type" evidence="8">
    <location>
        <begin position="16"/>
        <end position="68"/>
    </location>
</feature>
<comment type="caution">
    <text evidence="9">The sequence shown here is derived from an EMBL/GenBank/DDBJ whole genome shotgun (WGS) entry which is preliminary data.</text>
</comment>
<evidence type="ECO:0000256" key="1">
    <source>
        <dbReference type="ARBA" id="ARBA00004123"/>
    </source>
</evidence>
<protein>
    <submittedName>
        <fullName evidence="9">Death-inducer obliterator 1</fullName>
    </submittedName>
</protein>
<dbReference type="GO" id="GO:0048188">
    <property type="term" value="C:Set1C/COMPASS complex"/>
    <property type="evidence" value="ECO:0007669"/>
    <property type="project" value="InterPro"/>
</dbReference>
<dbReference type="PROSITE" id="PS01359">
    <property type="entry name" value="ZF_PHD_1"/>
    <property type="match status" value="1"/>
</dbReference>
<dbReference type="CDD" id="cd15552">
    <property type="entry name" value="PHD_PHF3_like"/>
    <property type="match status" value="1"/>
</dbReference>
<dbReference type="EMBL" id="JAHWGI010000461">
    <property type="protein sequence ID" value="KAK3915736.1"/>
    <property type="molecule type" value="Genomic_DNA"/>
</dbReference>
<dbReference type="InterPro" id="IPR037869">
    <property type="entry name" value="Spp1/CFP1"/>
</dbReference>
<evidence type="ECO:0000256" key="6">
    <source>
        <dbReference type="PROSITE-ProRule" id="PRU00146"/>
    </source>
</evidence>
<evidence type="ECO:0000256" key="4">
    <source>
        <dbReference type="ARBA" id="ARBA00022833"/>
    </source>
</evidence>
<dbReference type="GO" id="GO:0008270">
    <property type="term" value="F:zinc ion binding"/>
    <property type="evidence" value="ECO:0007669"/>
    <property type="project" value="UniProtKB-KW"/>
</dbReference>
<dbReference type="SMART" id="SM00249">
    <property type="entry name" value="PHD"/>
    <property type="match status" value="1"/>
</dbReference>
<reference evidence="9" key="2">
    <citation type="journal article" date="2023" name="BMC Genomics">
        <title>Pest status, molecular evolution, and epigenetic factors derived from the genome assembly of Frankliniella fusca, a thysanopteran phytovirus vector.</title>
        <authorList>
            <person name="Catto M.A."/>
            <person name="Labadie P.E."/>
            <person name="Jacobson A.L."/>
            <person name="Kennedy G.G."/>
            <person name="Srinivasan R."/>
            <person name="Hunt B.G."/>
        </authorList>
    </citation>
    <scope>NUCLEOTIDE SEQUENCE</scope>
    <source>
        <strain evidence="9">PL_HMW_Pooled</strain>
    </source>
</reference>
<dbReference type="InterPro" id="IPR001965">
    <property type="entry name" value="Znf_PHD"/>
</dbReference>
<comment type="subcellular location">
    <subcellularLocation>
        <location evidence="1">Nucleus</location>
    </subcellularLocation>
</comment>
<dbReference type="AlphaFoldDB" id="A0AAE1H7R2"/>
<dbReference type="GO" id="GO:0045893">
    <property type="term" value="P:positive regulation of DNA-templated transcription"/>
    <property type="evidence" value="ECO:0007669"/>
    <property type="project" value="TreeGrafter"/>
</dbReference>
<reference evidence="9" key="1">
    <citation type="submission" date="2021-07" db="EMBL/GenBank/DDBJ databases">
        <authorList>
            <person name="Catto M.A."/>
            <person name="Jacobson A."/>
            <person name="Kennedy G."/>
            <person name="Labadie P."/>
            <person name="Hunt B.G."/>
            <person name="Srinivasan R."/>
        </authorList>
    </citation>
    <scope>NUCLEOTIDE SEQUENCE</scope>
    <source>
        <strain evidence="9">PL_HMW_Pooled</strain>
        <tissue evidence="9">Head</tissue>
    </source>
</reference>
<dbReference type="InterPro" id="IPR011011">
    <property type="entry name" value="Znf_FYVE_PHD"/>
</dbReference>
<organism evidence="9 10">
    <name type="scientific">Frankliniella fusca</name>
    <dbReference type="NCBI Taxonomy" id="407009"/>
    <lineage>
        <taxon>Eukaryota</taxon>
        <taxon>Metazoa</taxon>
        <taxon>Ecdysozoa</taxon>
        <taxon>Arthropoda</taxon>
        <taxon>Hexapoda</taxon>
        <taxon>Insecta</taxon>
        <taxon>Pterygota</taxon>
        <taxon>Neoptera</taxon>
        <taxon>Paraneoptera</taxon>
        <taxon>Thysanoptera</taxon>
        <taxon>Terebrantia</taxon>
        <taxon>Thripoidea</taxon>
        <taxon>Thripidae</taxon>
        <taxon>Frankliniella</taxon>
    </lineage>
</organism>
<keyword evidence="10" id="KW-1185">Reference proteome</keyword>
<keyword evidence="3 6" id="KW-0863">Zinc-finger</keyword>
<sequence>MMESPQTTSSGDDDDAVYCICKKPAGEKFMICCDECDRWFHAQCVNVAEVEGLDWETIVWYCPTCVQDLKEKLRQSHMMNLKLQQDYWRALNNNLSYEREKSKLLTDNLGLLELEKEKLVSELNVLKNSQLREVQDFSGVTGSANGKDSCKYERSKLSNTISKPIDLKPKSTFSLSQPNPFTVDQDSFNSGMNSSVNKLFVKRKQERSKLSLKKKKTDKPIRPCRSDLSDDFKK</sequence>
<evidence type="ECO:0000313" key="10">
    <source>
        <dbReference type="Proteomes" id="UP001219518"/>
    </source>
</evidence>
<evidence type="ECO:0000256" key="2">
    <source>
        <dbReference type="ARBA" id="ARBA00022723"/>
    </source>
</evidence>
<gene>
    <name evidence="9" type="ORF">KUF71_025065</name>
</gene>
<keyword evidence="4" id="KW-0862">Zinc</keyword>
<name>A0AAE1H7R2_9NEOP</name>
<dbReference type="SUPFAM" id="SSF57903">
    <property type="entry name" value="FYVE/PHD zinc finger"/>
    <property type="match status" value="1"/>
</dbReference>
<keyword evidence="5" id="KW-0539">Nucleus</keyword>
<feature type="compositionally biased region" description="Basic residues" evidence="7">
    <location>
        <begin position="207"/>
        <end position="217"/>
    </location>
</feature>
<dbReference type="Proteomes" id="UP001219518">
    <property type="component" value="Unassembled WGS sequence"/>
</dbReference>
<dbReference type="PROSITE" id="PS50016">
    <property type="entry name" value="ZF_PHD_2"/>
    <property type="match status" value="1"/>
</dbReference>
<evidence type="ECO:0000313" key="9">
    <source>
        <dbReference type="EMBL" id="KAK3915736.1"/>
    </source>
</evidence>
<dbReference type="InterPro" id="IPR013083">
    <property type="entry name" value="Znf_RING/FYVE/PHD"/>
</dbReference>